<proteinExistence type="predicted"/>
<sequence length="127" mass="14798">MHFLCTSSYVHLSYRAISFVCVQYLLDRQLQRTQQRNRGQSFFTHRNLSVLLHSRTRYAESSGNPLPRTNEPRGDPARETAYVSRQSSPSVHASPSRTTRTHDIWRYSFTQVQVMHRVHALAMYSAI</sequence>
<evidence type="ECO:0000313" key="3">
    <source>
        <dbReference type="Proteomes" id="UP000479190"/>
    </source>
</evidence>
<protein>
    <submittedName>
        <fullName evidence="2">Uncharacterized protein</fullName>
    </submittedName>
</protein>
<evidence type="ECO:0000256" key="1">
    <source>
        <dbReference type="SAM" id="MobiDB-lite"/>
    </source>
</evidence>
<dbReference type="EMBL" id="CADCXV010000741">
    <property type="protein sequence ID" value="CAB0034419.1"/>
    <property type="molecule type" value="Genomic_DNA"/>
</dbReference>
<evidence type="ECO:0000313" key="2">
    <source>
        <dbReference type="EMBL" id="CAB0034419.1"/>
    </source>
</evidence>
<name>A0A6H5IFF0_9HYME</name>
<gene>
    <name evidence="2" type="ORF">TBRA_LOCUS6317</name>
</gene>
<reference evidence="2 3" key="1">
    <citation type="submission" date="2020-02" db="EMBL/GenBank/DDBJ databases">
        <authorList>
            <person name="Ferguson B K."/>
        </authorList>
    </citation>
    <scope>NUCLEOTIDE SEQUENCE [LARGE SCALE GENOMIC DNA]</scope>
</reference>
<keyword evidence="3" id="KW-1185">Reference proteome</keyword>
<dbReference type="Proteomes" id="UP000479190">
    <property type="component" value="Unassembled WGS sequence"/>
</dbReference>
<feature type="compositionally biased region" description="Polar residues" evidence="1">
    <location>
        <begin position="83"/>
        <end position="97"/>
    </location>
</feature>
<feature type="region of interest" description="Disordered" evidence="1">
    <location>
        <begin position="57"/>
        <end position="97"/>
    </location>
</feature>
<dbReference type="AlphaFoldDB" id="A0A6H5IFF0"/>
<organism evidence="2 3">
    <name type="scientific">Trichogramma brassicae</name>
    <dbReference type="NCBI Taxonomy" id="86971"/>
    <lineage>
        <taxon>Eukaryota</taxon>
        <taxon>Metazoa</taxon>
        <taxon>Ecdysozoa</taxon>
        <taxon>Arthropoda</taxon>
        <taxon>Hexapoda</taxon>
        <taxon>Insecta</taxon>
        <taxon>Pterygota</taxon>
        <taxon>Neoptera</taxon>
        <taxon>Endopterygota</taxon>
        <taxon>Hymenoptera</taxon>
        <taxon>Apocrita</taxon>
        <taxon>Proctotrupomorpha</taxon>
        <taxon>Chalcidoidea</taxon>
        <taxon>Trichogrammatidae</taxon>
        <taxon>Trichogramma</taxon>
    </lineage>
</organism>
<accession>A0A6H5IFF0</accession>